<dbReference type="SUPFAM" id="SSF52833">
    <property type="entry name" value="Thioredoxin-like"/>
    <property type="match status" value="1"/>
</dbReference>
<evidence type="ECO:0000256" key="5">
    <source>
        <dbReference type="ARBA" id="ARBA00023284"/>
    </source>
</evidence>
<dbReference type="PANTHER" id="PTHR13887">
    <property type="entry name" value="GLUTATHIONE S-TRANSFERASE KAPPA"/>
    <property type="match status" value="1"/>
</dbReference>
<sequence length="251" mass="27809">MARLLDYEPHDRKEGRLLSQSKSSKKKKNVYVPPAKQKKGNGALIWLTIAIAFIAVVIILGINNSSKPHAFDYKELPRLGAEDAKVKLVEFGDYKCPSCKVFSEQIKPLLVKDYIETGKAALYFANYAFLGPDSVTAAVAAHSVYLQDPEQFWAYNDAIYANQGDENTVWATPERLVQIAKDAKLDIDFDKLLSDINAGVGSDKVAEESRLAETTLKVGGTPSLFVDGEQLKFNNYDDIKKAIDEKLGSDK</sequence>
<dbReference type="PANTHER" id="PTHR13887:SF14">
    <property type="entry name" value="DISULFIDE BOND FORMATION PROTEIN D"/>
    <property type="match status" value="1"/>
</dbReference>
<comment type="similarity">
    <text evidence="1">Belongs to the thioredoxin family. DsbA subfamily.</text>
</comment>
<accession>A0A6H2GWE1</accession>
<dbReference type="KEGG" id="palr:HGI30_09420"/>
<feature type="domain" description="Thioredoxin-like fold" evidence="7">
    <location>
        <begin position="78"/>
        <end position="245"/>
    </location>
</feature>
<dbReference type="Pfam" id="PF13462">
    <property type="entry name" value="Thioredoxin_4"/>
    <property type="match status" value="1"/>
</dbReference>
<protein>
    <submittedName>
        <fullName evidence="8">Thioredoxin domain-containing protein</fullName>
    </submittedName>
</protein>
<evidence type="ECO:0000256" key="4">
    <source>
        <dbReference type="ARBA" id="ARBA00023157"/>
    </source>
</evidence>
<dbReference type="GO" id="GO:0016491">
    <property type="term" value="F:oxidoreductase activity"/>
    <property type="evidence" value="ECO:0007669"/>
    <property type="project" value="UniProtKB-KW"/>
</dbReference>
<keyword evidence="2" id="KW-0732">Signal</keyword>
<gene>
    <name evidence="8" type="ORF">HGI30_09420</name>
</gene>
<dbReference type="InterPro" id="IPR036249">
    <property type="entry name" value="Thioredoxin-like_sf"/>
</dbReference>
<name>A0A6H2GWE1_9BACL</name>
<keyword evidence="3" id="KW-0560">Oxidoreductase</keyword>
<dbReference type="Proteomes" id="UP000502136">
    <property type="component" value="Chromosome"/>
</dbReference>
<keyword evidence="6" id="KW-0472">Membrane</keyword>
<evidence type="ECO:0000313" key="8">
    <source>
        <dbReference type="EMBL" id="QJC51743.1"/>
    </source>
</evidence>
<keyword evidence="6" id="KW-1133">Transmembrane helix</keyword>
<dbReference type="Gene3D" id="3.40.30.10">
    <property type="entry name" value="Glutaredoxin"/>
    <property type="match status" value="1"/>
</dbReference>
<evidence type="ECO:0000256" key="1">
    <source>
        <dbReference type="ARBA" id="ARBA00005791"/>
    </source>
</evidence>
<evidence type="ECO:0000259" key="7">
    <source>
        <dbReference type="Pfam" id="PF13462"/>
    </source>
</evidence>
<evidence type="ECO:0000256" key="2">
    <source>
        <dbReference type="ARBA" id="ARBA00022729"/>
    </source>
</evidence>
<dbReference type="EMBL" id="CP051428">
    <property type="protein sequence ID" value="QJC51743.1"/>
    <property type="molecule type" value="Genomic_DNA"/>
</dbReference>
<feature type="transmembrane region" description="Helical" evidence="6">
    <location>
        <begin position="43"/>
        <end position="62"/>
    </location>
</feature>
<keyword evidence="4" id="KW-1015">Disulfide bond</keyword>
<evidence type="ECO:0000256" key="6">
    <source>
        <dbReference type="SAM" id="Phobius"/>
    </source>
</evidence>
<evidence type="ECO:0000313" key="9">
    <source>
        <dbReference type="Proteomes" id="UP000502136"/>
    </source>
</evidence>
<organism evidence="8 9">
    <name type="scientific">Paenibacillus albicereus</name>
    <dbReference type="NCBI Taxonomy" id="2726185"/>
    <lineage>
        <taxon>Bacteria</taxon>
        <taxon>Bacillati</taxon>
        <taxon>Bacillota</taxon>
        <taxon>Bacilli</taxon>
        <taxon>Bacillales</taxon>
        <taxon>Paenibacillaceae</taxon>
        <taxon>Paenibacillus</taxon>
    </lineage>
</organism>
<dbReference type="InterPro" id="IPR012336">
    <property type="entry name" value="Thioredoxin-like_fold"/>
</dbReference>
<reference evidence="8 9" key="1">
    <citation type="submission" date="2020-04" db="EMBL/GenBank/DDBJ databases">
        <title>Novel Paenibacillus strain UniB2 isolated from commercial digestive syrup.</title>
        <authorList>
            <person name="Thorat V."/>
            <person name="Kirdat K."/>
            <person name="Tiwarekar B."/>
            <person name="Yadav A."/>
        </authorList>
    </citation>
    <scope>NUCLEOTIDE SEQUENCE [LARGE SCALE GENOMIC DNA]</scope>
    <source>
        <strain evidence="8 9">UniB2</strain>
    </source>
</reference>
<keyword evidence="5" id="KW-0676">Redox-active center</keyword>
<evidence type="ECO:0000256" key="3">
    <source>
        <dbReference type="ARBA" id="ARBA00023002"/>
    </source>
</evidence>
<dbReference type="AlphaFoldDB" id="A0A6H2GWE1"/>
<keyword evidence="6" id="KW-0812">Transmembrane</keyword>
<keyword evidence="9" id="KW-1185">Reference proteome</keyword>
<proteinExistence type="inferred from homology"/>